<keyword evidence="4" id="KW-0032">Aminotransferase</keyword>
<dbReference type="InterPro" id="IPR000653">
    <property type="entry name" value="DegT/StrS_aminotransferase"/>
</dbReference>
<dbReference type="RefSeq" id="WP_302244461.1">
    <property type="nucleotide sequence ID" value="NZ_JAULJQ010000006.1"/>
</dbReference>
<organism evidence="4 5">
    <name type="scientific">Campylobacter magnus</name>
    <dbReference type="NCBI Taxonomy" id="3026462"/>
    <lineage>
        <taxon>Bacteria</taxon>
        <taxon>Pseudomonadati</taxon>
        <taxon>Campylobacterota</taxon>
        <taxon>Epsilonproteobacteria</taxon>
        <taxon>Campylobacterales</taxon>
        <taxon>Campylobacteraceae</taxon>
        <taxon>Campylobacter</taxon>
    </lineage>
</organism>
<protein>
    <recommendedName>
        <fullName evidence="2">UDP-4-amino-4,6-dideoxy-N-acetyl-beta-L-altrosamine transaminase</fullName>
        <ecNumber evidence="2">2.6.1.92</ecNumber>
    </recommendedName>
</protein>
<dbReference type="PIRSF" id="PIRSF000390">
    <property type="entry name" value="PLP_StrS"/>
    <property type="match status" value="1"/>
</dbReference>
<dbReference type="Pfam" id="PF01041">
    <property type="entry name" value="DegT_DnrJ_EryC1"/>
    <property type="match status" value="1"/>
</dbReference>
<dbReference type="Proteomes" id="UP001171111">
    <property type="component" value="Unassembled WGS sequence"/>
</dbReference>
<gene>
    <name evidence="4" type="primary">pseC</name>
    <name evidence="4" type="ORF">Q2362_05985</name>
</gene>
<evidence type="ECO:0000256" key="2">
    <source>
        <dbReference type="NCBIfam" id="TIGR03588"/>
    </source>
</evidence>
<dbReference type="InterPro" id="IPR015422">
    <property type="entry name" value="PyrdxlP-dep_Trfase_small"/>
</dbReference>
<evidence type="ECO:0000313" key="5">
    <source>
        <dbReference type="Proteomes" id="UP001171111"/>
    </source>
</evidence>
<dbReference type="EMBL" id="JAULJQ010000006">
    <property type="protein sequence ID" value="MDO2409647.1"/>
    <property type="molecule type" value="Genomic_DNA"/>
</dbReference>
<dbReference type="SUPFAM" id="SSF53383">
    <property type="entry name" value="PLP-dependent transferases"/>
    <property type="match status" value="1"/>
</dbReference>
<reference evidence="4 5" key="1">
    <citation type="submission" date="2023-06" db="EMBL/GenBank/DDBJ databases">
        <title>Campylobacter magnum sp. nov., isolated from cecal contents of domestic pigs (Sus scrofa domesticus).</title>
        <authorList>
            <person name="Papic B."/>
            <person name="Gruntar I."/>
        </authorList>
    </citation>
    <scope>NUCLEOTIDE SEQUENCE [LARGE SCALE GENOMIC DNA]</scope>
    <source>
        <strain evidence="5">34484-21</strain>
    </source>
</reference>
<dbReference type="InterPro" id="IPR015421">
    <property type="entry name" value="PyrdxlP-dep_Trfase_major"/>
</dbReference>
<comment type="similarity">
    <text evidence="1 3">Belongs to the DegT/DnrJ/EryC1 family.</text>
</comment>
<dbReference type="PANTHER" id="PTHR30244">
    <property type="entry name" value="TRANSAMINASE"/>
    <property type="match status" value="1"/>
</dbReference>
<dbReference type="InterPro" id="IPR020026">
    <property type="entry name" value="PseC"/>
</dbReference>
<dbReference type="EC" id="2.6.1.92" evidence="2"/>
<keyword evidence="3" id="KW-0663">Pyridoxal phosphate</keyword>
<sequence>MNFLPYSRQDINDSDIAAVITALKGDVITGGHYVSDFENALCAYSGAKHAVVMNSATSALHCAYLALGLGAGDELLTTPITFAATANAALMCGADVRWADVSPESGNIDVASIKECISPRTKIITPVDLGGNPVDMEAICELAHAKGIKVVDDASHALGSSFADGRKIGSALLADNKNGADATIMSFHAIKPITTIEGGAVLTNDDEIARKCKLLRSHGISKTELWDSDMSMLGFNYRLSDVACALGLCQLARLDEFVKIRGEIASVYDEFFASCKWAKNVKIPSGITSSRHLYIVLLGDNLAKNKAQIFSELHSQNIGVQVHYKPTYSFDFYRQKYGDISLPNAELFYAKELSLPCQQKMSAKDAELVLEKLCEIVEKYL</sequence>
<accession>A0ABT8TCQ7</accession>
<proteinExistence type="inferred from homology"/>
<evidence type="ECO:0000256" key="3">
    <source>
        <dbReference type="RuleBase" id="RU004508"/>
    </source>
</evidence>
<comment type="caution">
    <text evidence="4">The sequence shown here is derived from an EMBL/GenBank/DDBJ whole genome shotgun (WGS) entry which is preliminary data.</text>
</comment>
<keyword evidence="5" id="KW-1185">Reference proteome</keyword>
<dbReference type="GO" id="GO:0008483">
    <property type="term" value="F:transaminase activity"/>
    <property type="evidence" value="ECO:0007669"/>
    <property type="project" value="UniProtKB-KW"/>
</dbReference>
<name>A0ABT8TCQ7_9BACT</name>
<keyword evidence="4" id="KW-0808">Transferase</keyword>
<dbReference type="InterPro" id="IPR015424">
    <property type="entry name" value="PyrdxlP-dep_Trfase"/>
</dbReference>
<dbReference type="CDD" id="cd00616">
    <property type="entry name" value="AHBA_syn"/>
    <property type="match status" value="1"/>
</dbReference>
<dbReference type="PANTHER" id="PTHR30244:SF34">
    <property type="entry name" value="DTDP-4-AMINO-4,6-DIDEOXYGALACTOSE TRANSAMINASE"/>
    <property type="match status" value="1"/>
</dbReference>
<dbReference type="Gene3D" id="3.90.1150.10">
    <property type="entry name" value="Aspartate Aminotransferase, domain 1"/>
    <property type="match status" value="1"/>
</dbReference>
<evidence type="ECO:0000256" key="1">
    <source>
        <dbReference type="ARBA" id="ARBA00037999"/>
    </source>
</evidence>
<evidence type="ECO:0000313" key="4">
    <source>
        <dbReference type="EMBL" id="MDO2409647.1"/>
    </source>
</evidence>
<dbReference type="NCBIfam" id="TIGR03588">
    <property type="entry name" value="PseC"/>
    <property type="match status" value="1"/>
</dbReference>
<dbReference type="Gene3D" id="3.40.640.10">
    <property type="entry name" value="Type I PLP-dependent aspartate aminotransferase-like (Major domain)"/>
    <property type="match status" value="1"/>
</dbReference>